<dbReference type="Gene3D" id="3.30.1330.40">
    <property type="entry name" value="RutC-like"/>
    <property type="match status" value="1"/>
</dbReference>
<dbReference type="AlphaFoldDB" id="A0A437M6Z3"/>
<proteinExistence type="inferred from homology"/>
<dbReference type="InterPro" id="IPR035959">
    <property type="entry name" value="RutC-like_sf"/>
</dbReference>
<sequence>MSEIIRMDGEARGSRVVIHNGIVYLAGVTAPDREQDIGGQTTQVLDRIDAYLERAGTDKTRLLTAQIWLRDIERDFAGMNAVWDHWTAPHASPTRATVQSSMASTPTLVEIVVTAALP</sequence>
<evidence type="ECO:0000313" key="2">
    <source>
        <dbReference type="EMBL" id="RVT93491.1"/>
    </source>
</evidence>
<dbReference type="Pfam" id="PF01042">
    <property type="entry name" value="Ribonuc_L-PSP"/>
    <property type="match status" value="1"/>
</dbReference>
<evidence type="ECO:0000256" key="1">
    <source>
        <dbReference type="ARBA" id="ARBA00010552"/>
    </source>
</evidence>
<dbReference type="InterPro" id="IPR019897">
    <property type="entry name" value="RidA_CS"/>
</dbReference>
<keyword evidence="3" id="KW-1185">Reference proteome</keyword>
<dbReference type="CDD" id="cd06150">
    <property type="entry name" value="YjgF_YER057c_UK114_like_2"/>
    <property type="match status" value="1"/>
</dbReference>
<evidence type="ECO:0000313" key="3">
    <source>
        <dbReference type="Proteomes" id="UP000282971"/>
    </source>
</evidence>
<dbReference type="InterPro" id="IPR006175">
    <property type="entry name" value="YjgF/YER057c/UK114"/>
</dbReference>
<dbReference type="Proteomes" id="UP000282971">
    <property type="component" value="Unassembled WGS sequence"/>
</dbReference>
<dbReference type="RefSeq" id="WP_127742155.1">
    <property type="nucleotide sequence ID" value="NZ_SACN01000001.1"/>
</dbReference>
<dbReference type="OrthoDB" id="9803101at2"/>
<organism evidence="2 3">
    <name type="scientific">Sphingomonas crocodyli</name>
    <dbReference type="NCBI Taxonomy" id="1979270"/>
    <lineage>
        <taxon>Bacteria</taxon>
        <taxon>Pseudomonadati</taxon>
        <taxon>Pseudomonadota</taxon>
        <taxon>Alphaproteobacteria</taxon>
        <taxon>Sphingomonadales</taxon>
        <taxon>Sphingomonadaceae</taxon>
        <taxon>Sphingomonas</taxon>
    </lineage>
</organism>
<gene>
    <name evidence="2" type="ORF">EOD43_06350</name>
</gene>
<name>A0A437M6Z3_9SPHN</name>
<comment type="similarity">
    <text evidence="1">Belongs to the RutC family.</text>
</comment>
<dbReference type="PANTHER" id="PTHR47328">
    <property type="match status" value="1"/>
</dbReference>
<reference evidence="2 3" key="1">
    <citation type="submission" date="2019-01" db="EMBL/GenBank/DDBJ databases">
        <authorList>
            <person name="Chen W.-M."/>
        </authorList>
    </citation>
    <scope>NUCLEOTIDE SEQUENCE [LARGE SCALE GENOMIC DNA]</scope>
    <source>
        <strain evidence="2 3">CCP-7</strain>
    </source>
</reference>
<dbReference type="InterPro" id="IPR035709">
    <property type="entry name" value="YoaB-like"/>
</dbReference>
<comment type="caution">
    <text evidence="2">The sequence shown here is derived from an EMBL/GenBank/DDBJ whole genome shotgun (WGS) entry which is preliminary data.</text>
</comment>
<accession>A0A437M6Z3</accession>
<dbReference type="PANTHER" id="PTHR47328:SF1">
    <property type="entry name" value="RUTC FAMILY PROTEIN YOAB"/>
    <property type="match status" value="1"/>
</dbReference>
<protein>
    <submittedName>
        <fullName evidence="2">RidA family protein</fullName>
    </submittedName>
</protein>
<dbReference type="SUPFAM" id="SSF55298">
    <property type="entry name" value="YjgF-like"/>
    <property type="match status" value="1"/>
</dbReference>
<dbReference type="EMBL" id="SACN01000001">
    <property type="protein sequence ID" value="RVT93491.1"/>
    <property type="molecule type" value="Genomic_DNA"/>
</dbReference>
<dbReference type="PROSITE" id="PS01094">
    <property type="entry name" value="UPF0076"/>
    <property type="match status" value="1"/>
</dbReference>